<accession>A0A511YFR5</accession>
<dbReference type="RefSeq" id="WP_111961051.1">
    <property type="nucleotide sequence ID" value="NZ_BJYI01000025.1"/>
</dbReference>
<dbReference type="EMBL" id="BJYI01000025">
    <property type="protein sequence ID" value="GEN74045.1"/>
    <property type="molecule type" value="Genomic_DNA"/>
</dbReference>
<feature type="signal peptide" evidence="1">
    <location>
        <begin position="1"/>
        <end position="21"/>
    </location>
</feature>
<evidence type="ECO:0000256" key="1">
    <source>
        <dbReference type="SAM" id="SignalP"/>
    </source>
</evidence>
<evidence type="ECO:0000313" key="3">
    <source>
        <dbReference type="Proteomes" id="UP000321150"/>
    </source>
</evidence>
<sequence length="172" mass="18230">MKKIFISIFAVIFACAFSQVAVGRTSVTNTSVSLEFGTGNKGLLLPWVTSAASVTGAVDGTIIYDTTDKKVKYRKNGGWFDLSIDATGTVDTTLQDPLTETASAKTAIGANAAIDAVSGILVLTDTNKAMILPKVDSPHLNIISPSAGMIAYDNIKHQLAVFNGTVWSFWKP</sequence>
<keyword evidence="1" id="KW-0732">Signal</keyword>
<dbReference type="AlphaFoldDB" id="A0A511YFR5"/>
<dbReference type="Proteomes" id="UP000321150">
    <property type="component" value="Unassembled WGS sequence"/>
</dbReference>
<dbReference type="PROSITE" id="PS51257">
    <property type="entry name" value="PROKAR_LIPOPROTEIN"/>
    <property type="match status" value="1"/>
</dbReference>
<feature type="chain" id="PRO_5022179151" evidence="1">
    <location>
        <begin position="22"/>
        <end position="172"/>
    </location>
</feature>
<organism evidence="2 3">
    <name type="scientific">Chryseobacterium lathyri</name>
    <dbReference type="NCBI Taxonomy" id="395933"/>
    <lineage>
        <taxon>Bacteria</taxon>
        <taxon>Pseudomonadati</taxon>
        <taxon>Bacteroidota</taxon>
        <taxon>Flavobacteriia</taxon>
        <taxon>Flavobacteriales</taxon>
        <taxon>Weeksellaceae</taxon>
        <taxon>Chryseobacterium group</taxon>
        <taxon>Chryseobacterium</taxon>
    </lineage>
</organism>
<proteinExistence type="predicted"/>
<gene>
    <name evidence="2" type="ORF">CLA01_41170</name>
</gene>
<dbReference type="OrthoDB" id="705292at2"/>
<reference evidence="2 3" key="1">
    <citation type="submission" date="2019-07" db="EMBL/GenBank/DDBJ databases">
        <title>Whole genome shotgun sequence of Chryseobacterium lathyri NBRC 105250.</title>
        <authorList>
            <person name="Hosoyama A."/>
            <person name="Uohara A."/>
            <person name="Ohji S."/>
            <person name="Ichikawa N."/>
        </authorList>
    </citation>
    <scope>NUCLEOTIDE SEQUENCE [LARGE SCALE GENOMIC DNA]</scope>
    <source>
        <strain evidence="2 3">NBRC 105250</strain>
    </source>
</reference>
<name>A0A511YFR5_9FLAO</name>
<comment type="caution">
    <text evidence="2">The sequence shown here is derived from an EMBL/GenBank/DDBJ whole genome shotgun (WGS) entry which is preliminary data.</text>
</comment>
<evidence type="ECO:0000313" key="2">
    <source>
        <dbReference type="EMBL" id="GEN74045.1"/>
    </source>
</evidence>
<protein>
    <submittedName>
        <fullName evidence="2">Uncharacterized protein</fullName>
    </submittedName>
</protein>